<evidence type="ECO:0000313" key="4">
    <source>
        <dbReference type="Proteomes" id="UP000292507"/>
    </source>
</evidence>
<name>A0A4Q7Y7G1_9ACTN</name>
<evidence type="ECO:0000256" key="1">
    <source>
        <dbReference type="SAM" id="Phobius"/>
    </source>
</evidence>
<proteinExistence type="predicted"/>
<gene>
    <name evidence="3" type="ORF">BKA19_2199</name>
</gene>
<accession>A0A4Q7Y7G1</accession>
<dbReference type="AlphaFoldDB" id="A0A4Q7Y7G1"/>
<organism evidence="3 4">
    <name type="scientific">Blastococcus saxobsidens</name>
    <dbReference type="NCBI Taxonomy" id="138336"/>
    <lineage>
        <taxon>Bacteria</taxon>
        <taxon>Bacillati</taxon>
        <taxon>Actinomycetota</taxon>
        <taxon>Actinomycetes</taxon>
        <taxon>Geodermatophilales</taxon>
        <taxon>Geodermatophilaceae</taxon>
        <taxon>Blastococcus</taxon>
    </lineage>
</organism>
<keyword evidence="1" id="KW-0812">Transmembrane</keyword>
<dbReference type="RefSeq" id="WP_104528362.1">
    <property type="nucleotide sequence ID" value="NZ_POQT01000013.1"/>
</dbReference>
<evidence type="ECO:0008006" key="5">
    <source>
        <dbReference type="Google" id="ProtNLM"/>
    </source>
</evidence>
<keyword evidence="4" id="KW-1185">Reference proteome</keyword>
<keyword evidence="1" id="KW-0472">Membrane</keyword>
<sequence length="341" mass="30833">MNVWMKRGLQTALFTGGLLAAGTGLASADETAVAVTAPVTVTDNTLALLGTAPGSTPAEIELPAIGGTVAADVGGVSVAVPITIGGNAADAGGLDVAQPSAAPASGGSAGSAVDADVPVTVTGNAVAVLGSATAAGAPPADGGAAAQPGGDASLVGVDVPVLVCGNAVAVLGDAGASCTAPAPVAGGSTDGVGVVVPVLVCGNAVAVLGDAGASCAAPAPVAGGSADGVGVEAPVTVCGNAVGVLGGASATCTGPAAPVTPATPTSGRPGASVGLVPAGATGSPRDGLSGGAAVLSSAAGTDATLAYTGTAIIRALLGGLLAFVLGLGLTVLGRRRAHGLG</sequence>
<keyword evidence="1" id="KW-1133">Transmembrane helix</keyword>
<keyword evidence="2" id="KW-0732">Signal</keyword>
<reference evidence="3 4" key="1">
    <citation type="submission" date="2019-02" db="EMBL/GenBank/DDBJ databases">
        <title>Sequencing the genomes of 1000 actinobacteria strains.</title>
        <authorList>
            <person name="Klenk H.-P."/>
        </authorList>
    </citation>
    <scope>NUCLEOTIDE SEQUENCE [LARGE SCALE GENOMIC DNA]</scope>
    <source>
        <strain evidence="3 4">DSM 44509</strain>
    </source>
</reference>
<evidence type="ECO:0000256" key="2">
    <source>
        <dbReference type="SAM" id="SignalP"/>
    </source>
</evidence>
<feature type="chain" id="PRO_5020288643" description="Small secreted domain DUF320" evidence="2">
    <location>
        <begin position="29"/>
        <end position="341"/>
    </location>
</feature>
<dbReference type="EMBL" id="SHKV01000001">
    <property type="protein sequence ID" value="RZU32504.1"/>
    <property type="molecule type" value="Genomic_DNA"/>
</dbReference>
<dbReference type="OrthoDB" id="5198823at2"/>
<comment type="caution">
    <text evidence="3">The sequence shown here is derived from an EMBL/GenBank/DDBJ whole genome shotgun (WGS) entry which is preliminary data.</text>
</comment>
<protein>
    <recommendedName>
        <fullName evidence="5">Small secreted domain DUF320</fullName>
    </recommendedName>
</protein>
<feature type="signal peptide" evidence="2">
    <location>
        <begin position="1"/>
        <end position="28"/>
    </location>
</feature>
<dbReference type="Proteomes" id="UP000292507">
    <property type="component" value="Unassembled WGS sequence"/>
</dbReference>
<evidence type="ECO:0000313" key="3">
    <source>
        <dbReference type="EMBL" id="RZU32504.1"/>
    </source>
</evidence>
<feature type="transmembrane region" description="Helical" evidence="1">
    <location>
        <begin position="311"/>
        <end position="332"/>
    </location>
</feature>